<name>A0AAX3W700_MAMLE</name>
<accession>A0AAX3W700</accession>
<proteinExistence type="predicted"/>
<dbReference type="Gene3D" id="3.30.360.10">
    <property type="entry name" value="Dihydrodipicolinate Reductase, domain 2"/>
    <property type="match status" value="1"/>
</dbReference>
<reference evidence="1" key="1">
    <citation type="journal article" date="2023" name="Antibiotics">
        <title>Prevalence and Molecular Characterization of Methicillin-Resistant Staphylococci (MRS) and Mammaliicocci (MRM) in Dromedary Camels from Algeria: First Detection of SCCmec-mecC Hybrid in Methicillin-Resistant Mammaliicoccus lentus.</title>
        <authorList>
            <person name="Belhout C."/>
            <person name="Boyen F."/>
            <person name="Vereecke N."/>
            <person name="Theuns S."/>
            <person name="Taibi N."/>
            <person name="Stegger M."/>
            <person name="de la Fe-Rodriguez P.Y."/>
            <person name="Bouayad L."/>
            <person name="Elgroud R."/>
            <person name="Butaye P."/>
        </authorList>
    </citation>
    <scope>NUCLEOTIDE SEQUENCE</scope>
    <source>
        <strain evidence="1">7048</strain>
    </source>
</reference>
<dbReference type="EMBL" id="CP118848">
    <property type="protein sequence ID" value="WHI60524.1"/>
    <property type="molecule type" value="Genomic_DNA"/>
</dbReference>
<organism evidence="1 2">
    <name type="scientific">Mammaliicoccus lentus</name>
    <name type="common">Staphylococcus lentus</name>
    <dbReference type="NCBI Taxonomy" id="42858"/>
    <lineage>
        <taxon>Bacteria</taxon>
        <taxon>Bacillati</taxon>
        <taxon>Bacillota</taxon>
        <taxon>Bacilli</taxon>
        <taxon>Bacillales</taxon>
        <taxon>Staphylococcaceae</taxon>
        <taxon>Mammaliicoccus</taxon>
    </lineage>
</organism>
<dbReference type="AlphaFoldDB" id="A0AAX3W700"/>
<evidence type="ECO:0000313" key="2">
    <source>
        <dbReference type="Proteomes" id="UP001223261"/>
    </source>
</evidence>
<dbReference type="Proteomes" id="UP001223261">
    <property type="component" value="Chromosome"/>
</dbReference>
<protein>
    <submittedName>
        <fullName evidence="1">Uncharacterized protein</fullName>
    </submittedName>
</protein>
<sequence length="43" mass="4704">MNTFVNSIKNKEKSSVTGVDGLKSTEVAIAMQESFETKNIITL</sequence>
<evidence type="ECO:0000313" key="1">
    <source>
        <dbReference type="EMBL" id="WHI60524.1"/>
    </source>
</evidence>
<gene>
    <name evidence="1" type="ORF">PYH69_02530</name>
</gene>